<protein>
    <submittedName>
        <fullName evidence="3">Class E sortase</fullName>
    </submittedName>
</protein>
<gene>
    <name evidence="3" type="ORF">H7344_20055</name>
</gene>
<comment type="caution">
    <text evidence="3">The sequence shown here is derived from an EMBL/GenBank/DDBJ whole genome shotgun (WGS) entry which is preliminary data.</text>
</comment>
<evidence type="ECO:0000313" key="3">
    <source>
        <dbReference type="EMBL" id="MBC2962588.1"/>
    </source>
</evidence>
<feature type="transmembrane region" description="Helical" evidence="2">
    <location>
        <begin position="12"/>
        <end position="36"/>
    </location>
</feature>
<keyword evidence="4" id="KW-1185">Reference proteome</keyword>
<dbReference type="InterPro" id="IPR023365">
    <property type="entry name" value="Sortase_dom-sf"/>
</dbReference>
<name>A0ABR6UEK4_9ACTN</name>
<keyword evidence="1" id="KW-0378">Hydrolase</keyword>
<dbReference type="CDD" id="cd05830">
    <property type="entry name" value="Sortase_E"/>
    <property type="match status" value="1"/>
</dbReference>
<sequence length="224" mass="24035">MTAADRALARRGPWWAGVVLLVAGLVVLGYVGWQVWGTNYVSGRKQAEVTAELERSWDRGEDSARTDGGVAGAVLRVPRFGEDFAVPVLEGVADEALSSGVGHFAGSAGPGEVGNFALAGHRITHGEPFADLPQLRAGDEVVVETRDEVFTYAVDHAGDELVVPFTETWVVDPVPVNPAGTGLRSRPPARPERLITLTTCAELFHTDDRLVVFGRLVDSRPRRG</sequence>
<evidence type="ECO:0000256" key="1">
    <source>
        <dbReference type="ARBA" id="ARBA00022801"/>
    </source>
</evidence>
<proteinExistence type="predicted"/>
<dbReference type="Gene3D" id="2.40.260.10">
    <property type="entry name" value="Sortase"/>
    <property type="match status" value="1"/>
</dbReference>
<accession>A0ABR6UEK4</accession>
<keyword evidence="2" id="KW-0472">Membrane</keyword>
<keyword evidence="2" id="KW-1133">Transmembrane helix</keyword>
<evidence type="ECO:0000256" key="2">
    <source>
        <dbReference type="SAM" id="Phobius"/>
    </source>
</evidence>
<dbReference type="InterPro" id="IPR042003">
    <property type="entry name" value="Sortase_E"/>
</dbReference>
<keyword evidence="2" id="KW-0812">Transmembrane</keyword>
<dbReference type="EMBL" id="JACMYC010000031">
    <property type="protein sequence ID" value="MBC2962588.1"/>
    <property type="molecule type" value="Genomic_DNA"/>
</dbReference>
<dbReference type="InterPro" id="IPR005754">
    <property type="entry name" value="Sortase"/>
</dbReference>
<evidence type="ECO:0000313" key="4">
    <source>
        <dbReference type="Proteomes" id="UP000604001"/>
    </source>
</evidence>
<dbReference type="Pfam" id="PF04203">
    <property type="entry name" value="Sortase"/>
    <property type="match status" value="1"/>
</dbReference>
<dbReference type="Proteomes" id="UP000604001">
    <property type="component" value="Unassembled WGS sequence"/>
</dbReference>
<reference evidence="3 4" key="1">
    <citation type="submission" date="2020-08" db="EMBL/GenBank/DDBJ databases">
        <title>novel species in genus Nocardioides.</title>
        <authorList>
            <person name="Zhang G."/>
        </authorList>
    </citation>
    <scope>NUCLEOTIDE SEQUENCE [LARGE SCALE GENOMIC DNA]</scope>
    <source>
        <strain evidence="3 4">SC8A-24</strain>
    </source>
</reference>
<dbReference type="NCBIfam" id="TIGR01076">
    <property type="entry name" value="sortase_fam"/>
    <property type="match status" value="1"/>
</dbReference>
<dbReference type="SUPFAM" id="SSF63817">
    <property type="entry name" value="Sortase"/>
    <property type="match status" value="1"/>
</dbReference>
<dbReference type="InterPro" id="IPR053465">
    <property type="entry name" value="Sortase_Class_E"/>
</dbReference>
<dbReference type="RefSeq" id="WP_186347757.1">
    <property type="nucleotide sequence ID" value="NZ_BMMR01000008.1"/>
</dbReference>
<dbReference type="NCBIfam" id="NF033747">
    <property type="entry name" value="class_E_sortase"/>
    <property type="match status" value="1"/>
</dbReference>
<organism evidence="3 4">
    <name type="scientific">Nocardioides deserti</name>
    <dbReference type="NCBI Taxonomy" id="1588644"/>
    <lineage>
        <taxon>Bacteria</taxon>
        <taxon>Bacillati</taxon>
        <taxon>Actinomycetota</taxon>
        <taxon>Actinomycetes</taxon>
        <taxon>Propionibacteriales</taxon>
        <taxon>Nocardioidaceae</taxon>
        <taxon>Nocardioides</taxon>
    </lineage>
</organism>